<evidence type="ECO:0000313" key="2">
    <source>
        <dbReference type="EMBL" id="KKL97379.1"/>
    </source>
</evidence>
<feature type="domain" description="SnoaL-like" evidence="1">
    <location>
        <begin position="15"/>
        <end position="104"/>
    </location>
</feature>
<dbReference type="Gene3D" id="3.10.450.50">
    <property type="match status" value="1"/>
</dbReference>
<dbReference type="AlphaFoldDB" id="A0A0F9GEY1"/>
<comment type="caution">
    <text evidence="2">The sequence shown here is derived from an EMBL/GenBank/DDBJ whole genome shotgun (WGS) entry which is preliminary data.</text>
</comment>
<accession>A0A0F9GEY1</accession>
<organism evidence="2">
    <name type="scientific">marine sediment metagenome</name>
    <dbReference type="NCBI Taxonomy" id="412755"/>
    <lineage>
        <taxon>unclassified sequences</taxon>
        <taxon>metagenomes</taxon>
        <taxon>ecological metagenomes</taxon>
    </lineage>
</organism>
<dbReference type="EMBL" id="LAZR01018182">
    <property type="protein sequence ID" value="KKL97379.1"/>
    <property type="molecule type" value="Genomic_DNA"/>
</dbReference>
<dbReference type="Pfam" id="PF12680">
    <property type="entry name" value="SnoaL_2"/>
    <property type="match status" value="1"/>
</dbReference>
<dbReference type="SUPFAM" id="SSF54427">
    <property type="entry name" value="NTF2-like"/>
    <property type="match status" value="1"/>
</dbReference>
<evidence type="ECO:0000259" key="1">
    <source>
        <dbReference type="Pfam" id="PF12680"/>
    </source>
</evidence>
<proteinExistence type="predicted"/>
<sequence length="122" mass="14365">MDHDSFKAWLDLYGKAWTGRNPELIRDLFAKDAKYFEKPFSAPFDGIDSIIQYWQGVTQTQKNVSFQYNILTVDQDLGIAHFLASFLRYSNTQIKLDGIFLVKLDSQNKCIKFEEWWQSQKN</sequence>
<reference evidence="2" key="1">
    <citation type="journal article" date="2015" name="Nature">
        <title>Complex archaea that bridge the gap between prokaryotes and eukaryotes.</title>
        <authorList>
            <person name="Spang A."/>
            <person name="Saw J.H."/>
            <person name="Jorgensen S.L."/>
            <person name="Zaremba-Niedzwiedzka K."/>
            <person name="Martijn J."/>
            <person name="Lind A.E."/>
            <person name="van Eijk R."/>
            <person name="Schleper C."/>
            <person name="Guy L."/>
            <person name="Ettema T.J."/>
        </authorList>
    </citation>
    <scope>NUCLEOTIDE SEQUENCE</scope>
</reference>
<dbReference type="InterPro" id="IPR032710">
    <property type="entry name" value="NTF2-like_dom_sf"/>
</dbReference>
<protein>
    <recommendedName>
        <fullName evidence="1">SnoaL-like domain-containing protein</fullName>
    </recommendedName>
</protein>
<dbReference type="InterPro" id="IPR037401">
    <property type="entry name" value="SnoaL-like"/>
</dbReference>
<gene>
    <name evidence="2" type="ORF">LCGC14_1835070</name>
</gene>
<name>A0A0F9GEY1_9ZZZZ</name>